<dbReference type="InterPro" id="IPR001851">
    <property type="entry name" value="ABC_transp_permease"/>
</dbReference>
<evidence type="ECO:0000313" key="10">
    <source>
        <dbReference type="EMBL" id="RJF69392.1"/>
    </source>
</evidence>
<feature type="transmembrane region" description="Helical" evidence="9">
    <location>
        <begin position="44"/>
        <end position="65"/>
    </location>
</feature>
<comment type="similarity">
    <text evidence="8">Belongs to the binding-protein-dependent transport system permease family. LivHM subfamily.</text>
</comment>
<feature type="transmembrane region" description="Helical" evidence="9">
    <location>
        <begin position="251"/>
        <end position="269"/>
    </location>
</feature>
<feature type="transmembrane region" description="Helical" evidence="9">
    <location>
        <begin position="211"/>
        <end position="244"/>
    </location>
</feature>
<gene>
    <name evidence="10" type="ORF">D4Q52_20640</name>
</gene>
<feature type="transmembrane region" description="Helical" evidence="9">
    <location>
        <begin position="77"/>
        <end position="100"/>
    </location>
</feature>
<protein>
    <submittedName>
        <fullName evidence="10">Branched-chain amino acid ABC transporter permease</fullName>
    </submittedName>
</protein>
<evidence type="ECO:0000256" key="6">
    <source>
        <dbReference type="ARBA" id="ARBA00022989"/>
    </source>
</evidence>
<evidence type="ECO:0000256" key="7">
    <source>
        <dbReference type="ARBA" id="ARBA00023136"/>
    </source>
</evidence>
<dbReference type="PANTHER" id="PTHR11795">
    <property type="entry name" value="BRANCHED-CHAIN AMINO ACID TRANSPORT SYSTEM PERMEASE PROTEIN LIVH"/>
    <property type="match status" value="1"/>
</dbReference>
<evidence type="ECO:0000256" key="5">
    <source>
        <dbReference type="ARBA" id="ARBA00022970"/>
    </source>
</evidence>
<dbReference type="Pfam" id="PF02653">
    <property type="entry name" value="BPD_transp_2"/>
    <property type="match status" value="1"/>
</dbReference>
<evidence type="ECO:0000313" key="11">
    <source>
        <dbReference type="Proteomes" id="UP000285523"/>
    </source>
</evidence>
<comment type="caution">
    <text evidence="10">The sequence shown here is derived from an EMBL/GenBank/DDBJ whole genome shotgun (WGS) entry which is preliminary data.</text>
</comment>
<dbReference type="InterPro" id="IPR052157">
    <property type="entry name" value="BCAA_transport_permease"/>
</dbReference>
<feature type="transmembrane region" description="Helical" evidence="9">
    <location>
        <begin position="128"/>
        <end position="146"/>
    </location>
</feature>
<dbReference type="AlphaFoldDB" id="A0A418V0M9"/>
<name>A0A418V0M9_RHOPL</name>
<evidence type="ECO:0000256" key="4">
    <source>
        <dbReference type="ARBA" id="ARBA00022692"/>
    </source>
</evidence>
<accession>A0A418V0M9</accession>
<dbReference type="CDD" id="cd06582">
    <property type="entry name" value="TM_PBP1_LivH_like"/>
    <property type="match status" value="1"/>
</dbReference>
<evidence type="ECO:0000256" key="8">
    <source>
        <dbReference type="ARBA" id="ARBA00037998"/>
    </source>
</evidence>
<evidence type="ECO:0000256" key="3">
    <source>
        <dbReference type="ARBA" id="ARBA00022475"/>
    </source>
</evidence>
<sequence length="277" mass="29482">MGCIYALVGLAFVLIYNASGGLNFSQGEFVMLGAFVLYTTTAMPIPYWLAVVITVAAVGLLGWVFQKLLFYPLKDRSFLYFVIATIGFSILVRNLALIIWGPNPLKVPALTSADSIRIGSVVLSPENVAIIVVTAVLLLAQYVLFFHTDLGRRLRATAQNPQMAQLLGIYPRRMIGITFIMSGAIAGVAGVLLAPIFLIDTDMGAAVLLKAFIAVVIGGFGSIPGVVIGGIAVGLIEILTAVYISSVYKDAICIAVLIVFLVAFPRGLLGEAIKERG</sequence>
<evidence type="ECO:0000256" key="2">
    <source>
        <dbReference type="ARBA" id="ARBA00022448"/>
    </source>
</evidence>
<proteinExistence type="inferred from homology"/>
<dbReference type="GO" id="GO:0006865">
    <property type="term" value="P:amino acid transport"/>
    <property type="evidence" value="ECO:0007669"/>
    <property type="project" value="UniProtKB-KW"/>
</dbReference>
<reference evidence="10 11" key="1">
    <citation type="submission" date="2018-09" db="EMBL/GenBank/DDBJ databases">
        <title>Draft genome sequence of Rhodopseudomonas palustris 2.1.18.</title>
        <authorList>
            <person name="Robertson S.L."/>
            <person name="Meyer T.E."/>
            <person name="Kyndt J.A."/>
        </authorList>
    </citation>
    <scope>NUCLEOTIDE SEQUENCE [LARGE SCALE GENOMIC DNA]</scope>
    <source>
        <strain evidence="10 11">2.1.18</strain>
    </source>
</reference>
<dbReference type="Proteomes" id="UP000285523">
    <property type="component" value="Unassembled WGS sequence"/>
</dbReference>
<dbReference type="GO" id="GO:0005886">
    <property type="term" value="C:plasma membrane"/>
    <property type="evidence" value="ECO:0007669"/>
    <property type="project" value="UniProtKB-SubCell"/>
</dbReference>
<evidence type="ECO:0000256" key="9">
    <source>
        <dbReference type="SAM" id="Phobius"/>
    </source>
</evidence>
<keyword evidence="5" id="KW-0029">Amino-acid transport</keyword>
<feature type="transmembrane region" description="Helical" evidence="9">
    <location>
        <begin position="175"/>
        <end position="199"/>
    </location>
</feature>
<keyword evidence="3" id="KW-1003">Cell membrane</keyword>
<keyword evidence="7 9" id="KW-0472">Membrane</keyword>
<dbReference type="EMBL" id="QYYD01000024">
    <property type="protein sequence ID" value="RJF69392.1"/>
    <property type="molecule type" value="Genomic_DNA"/>
</dbReference>
<comment type="subcellular location">
    <subcellularLocation>
        <location evidence="1">Cell membrane</location>
        <topology evidence="1">Multi-pass membrane protein</topology>
    </subcellularLocation>
</comment>
<keyword evidence="6 9" id="KW-1133">Transmembrane helix</keyword>
<keyword evidence="4 9" id="KW-0812">Transmembrane</keyword>
<keyword evidence="2" id="KW-0813">Transport</keyword>
<dbReference type="PANTHER" id="PTHR11795:SF445">
    <property type="entry name" value="AMINO ACID ABC TRANSPORTER PERMEASE PROTEIN"/>
    <property type="match status" value="1"/>
</dbReference>
<evidence type="ECO:0000256" key="1">
    <source>
        <dbReference type="ARBA" id="ARBA00004651"/>
    </source>
</evidence>
<organism evidence="10 11">
    <name type="scientific">Rhodopseudomonas palustris</name>
    <dbReference type="NCBI Taxonomy" id="1076"/>
    <lineage>
        <taxon>Bacteria</taxon>
        <taxon>Pseudomonadati</taxon>
        <taxon>Pseudomonadota</taxon>
        <taxon>Alphaproteobacteria</taxon>
        <taxon>Hyphomicrobiales</taxon>
        <taxon>Nitrobacteraceae</taxon>
        <taxon>Rhodopseudomonas</taxon>
    </lineage>
</organism>
<dbReference type="GO" id="GO:0022857">
    <property type="term" value="F:transmembrane transporter activity"/>
    <property type="evidence" value="ECO:0007669"/>
    <property type="project" value="InterPro"/>
</dbReference>